<protein>
    <submittedName>
        <fullName evidence="2">Uncharacterized protein</fullName>
    </submittedName>
</protein>
<evidence type="ECO:0000313" key="3">
    <source>
        <dbReference type="Proteomes" id="UP000673691"/>
    </source>
</evidence>
<proteinExistence type="predicted"/>
<sequence>MRGGPTRPSPGPPPFTRGKRVSRPPTRAPKSGHSAASSGHDRARWAYAWSPSRPANNTSSAPGAVTLSKRASKA</sequence>
<feature type="region of interest" description="Disordered" evidence="1">
    <location>
        <begin position="1"/>
        <end position="74"/>
    </location>
</feature>
<gene>
    <name evidence="2" type="ORF">BJ554DRAFT_329</name>
</gene>
<name>A0A8H7ZTQ2_9FUNG</name>
<evidence type="ECO:0000256" key="1">
    <source>
        <dbReference type="SAM" id="MobiDB-lite"/>
    </source>
</evidence>
<dbReference type="EMBL" id="JAEFCI010007093">
    <property type="protein sequence ID" value="KAG5459284.1"/>
    <property type="molecule type" value="Genomic_DNA"/>
</dbReference>
<dbReference type="AlphaFoldDB" id="A0A8H7ZTQ2"/>
<comment type="caution">
    <text evidence="2">The sequence shown here is derived from an EMBL/GenBank/DDBJ whole genome shotgun (WGS) entry which is preliminary data.</text>
</comment>
<keyword evidence="3" id="KW-1185">Reference proteome</keyword>
<dbReference type="Proteomes" id="UP000673691">
    <property type="component" value="Unassembled WGS sequence"/>
</dbReference>
<accession>A0A8H7ZTQ2</accession>
<reference evidence="2 3" key="1">
    <citation type="journal article" name="Sci. Rep.">
        <title>Genome-scale phylogenetic analyses confirm Olpidium as the closest living zoosporic fungus to the non-flagellated, terrestrial fungi.</title>
        <authorList>
            <person name="Chang Y."/>
            <person name="Rochon D."/>
            <person name="Sekimoto S."/>
            <person name="Wang Y."/>
            <person name="Chovatia M."/>
            <person name="Sandor L."/>
            <person name="Salamov A."/>
            <person name="Grigoriev I.V."/>
            <person name="Stajich J.E."/>
            <person name="Spatafora J.W."/>
        </authorList>
    </citation>
    <scope>NUCLEOTIDE SEQUENCE [LARGE SCALE GENOMIC DNA]</scope>
    <source>
        <strain evidence="2">S191</strain>
    </source>
</reference>
<evidence type="ECO:0000313" key="2">
    <source>
        <dbReference type="EMBL" id="KAG5459284.1"/>
    </source>
</evidence>
<organism evidence="2 3">
    <name type="scientific">Olpidium bornovanus</name>
    <dbReference type="NCBI Taxonomy" id="278681"/>
    <lineage>
        <taxon>Eukaryota</taxon>
        <taxon>Fungi</taxon>
        <taxon>Fungi incertae sedis</taxon>
        <taxon>Olpidiomycota</taxon>
        <taxon>Olpidiomycotina</taxon>
        <taxon>Olpidiomycetes</taxon>
        <taxon>Olpidiales</taxon>
        <taxon>Olpidiaceae</taxon>
        <taxon>Olpidium</taxon>
    </lineage>
</organism>